<dbReference type="InterPro" id="IPR039422">
    <property type="entry name" value="MarR/SlyA-like"/>
</dbReference>
<keyword evidence="4" id="KW-1185">Reference proteome</keyword>
<dbReference type="SMART" id="SM00347">
    <property type="entry name" value="HTH_MARR"/>
    <property type="match status" value="1"/>
</dbReference>
<sequence>MAKSRRPKSTAAHPLPEIYERPGFQIRRAHQNSVSVFVECLKPFDLTPTQFGALTMVRRWGPVSQIDLARSLGFDRSTTALVVRLLGERRLIARSPNLEDRRKFALTLTPAGRRLLDASQKAAEEARLALLEPFTKAEAAEFLRLLRRFNEAFDGVSRAPRMVRNPGGTEDGGKAPSFTAESRKRRLATTPRSN</sequence>
<evidence type="ECO:0000256" key="1">
    <source>
        <dbReference type="SAM" id="MobiDB-lite"/>
    </source>
</evidence>
<dbReference type="InterPro" id="IPR000835">
    <property type="entry name" value="HTH_MarR-typ"/>
</dbReference>
<dbReference type="RefSeq" id="WP_144069584.1">
    <property type="nucleotide sequence ID" value="NZ_CP041636.1"/>
</dbReference>
<proteinExistence type="predicted"/>
<organism evidence="3 4">
    <name type="scientific">Ferrovibrio terrae</name>
    <dbReference type="NCBI Taxonomy" id="2594003"/>
    <lineage>
        <taxon>Bacteria</taxon>
        <taxon>Pseudomonadati</taxon>
        <taxon>Pseudomonadota</taxon>
        <taxon>Alphaproteobacteria</taxon>
        <taxon>Rhodospirillales</taxon>
        <taxon>Rhodospirillaceae</taxon>
        <taxon>Ferrovibrio</taxon>
    </lineage>
</organism>
<dbReference type="AlphaFoldDB" id="A0A516H495"/>
<dbReference type="PANTHER" id="PTHR33164">
    <property type="entry name" value="TRANSCRIPTIONAL REGULATOR, MARR FAMILY"/>
    <property type="match status" value="1"/>
</dbReference>
<dbReference type="PRINTS" id="PR00598">
    <property type="entry name" value="HTHMARR"/>
</dbReference>
<protein>
    <submittedName>
        <fullName evidence="3">MarR family transcriptional regulator</fullName>
    </submittedName>
</protein>
<evidence type="ECO:0000259" key="2">
    <source>
        <dbReference type="PROSITE" id="PS50995"/>
    </source>
</evidence>
<dbReference type="InterPro" id="IPR036390">
    <property type="entry name" value="WH_DNA-bd_sf"/>
</dbReference>
<name>A0A516H495_9PROT</name>
<dbReference type="PANTHER" id="PTHR33164:SF43">
    <property type="entry name" value="HTH-TYPE TRANSCRIPTIONAL REPRESSOR YETL"/>
    <property type="match status" value="1"/>
</dbReference>
<dbReference type="Pfam" id="PF01047">
    <property type="entry name" value="MarR"/>
    <property type="match status" value="1"/>
</dbReference>
<dbReference type="InterPro" id="IPR036388">
    <property type="entry name" value="WH-like_DNA-bd_sf"/>
</dbReference>
<feature type="region of interest" description="Disordered" evidence="1">
    <location>
        <begin position="157"/>
        <end position="194"/>
    </location>
</feature>
<dbReference type="KEGG" id="fer:FNB15_15530"/>
<evidence type="ECO:0000313" key="3">
    <source>
        <dbReference type="EMBL" id="QDO98603.1"/>
    </source>
</evidence>
<accession>A0A516H495</accession>
<dbReference type="GO" id="GO:0003700">
    <property type="term" value="F:DNA-binding transcription factor activity"/>
    <property type="evidence" value="ECO:0007669"/>
    <property type="project" value="InterPro"/>
</dbReference>
<dbReference type="Gene3D" id="1.10.10.10">
    <property type="entry name" value="Winged helix-like DNA-binding domain superfamily/Winged helix DNA-binding domain"/>
    <property type="match status" value="1"/>
</dbReference>
<dbReference type="EMBL" id="CP041636">
    <property type="protein sequence ID" value="QDO98603.1"/>
    <property type="molecule type" value="Genomic_DNA"/>
</dbReference>
<dbReference type="PROSITE" id="PS50995">
    <property type="entry name" value="HTH_MARR_2"/>
    <property type="match status" value="1"/>
</dbReference>
<dbReference type="SUPFAM" id="SSF46785">
    <property type="entry name" value="Winged helix' DNA-binding domain"/>
    <property type="match status" value="1"/>
</dbReference>
<dbReference type="Proteomes" id="UP000317496">
    <property type="component" value="Chromosome"/>
</dbReference>
<feature type="domain" description="HTH marR-type" evidence="2">
    <location>
        <begin position="1"/>
        <end position="151"/>
    </location>
</feature>
<dbReference type="GO" id="GO:0006950">
    <property type="term" value="P:response to stress"/>
    <property type="evidence" value="ECO:0007669"/>
    <property type="project" value="TreeGrafter"/>
</dbReference>
<dbReference type="OrthoDB" id="7349109at2"/>
<reference evidence="3 4" key="1">
    <citation type="submission" date="2019-07" db="EMBL/GenBank/DDBJ databases">
        <title>Genome sequencing for Ferrovibrio sp. K5.</title>
        <authorList>
            <person name="Park S.-J."/>
        </authorList>
    </citation>
    <scope>NUCLEOTIDE SEQUENCE [LARGE SCALE GENOMIC DNA]</scope>
    <source>
        <strain evidence="3 4">K5</strain>
    </source>
</reference>
<evidence type="ECO:0000313" key="4">
    <source>
        <dbReference type="Proteomes" id="UP000317496"/>
    </source>
</evidence>
<gene>
    <name evidence="3" type="ORF">FNB15_15530</name>
</gene>